<comment type="function">
    <text evidence="6">Part of the ABC transporter complex HmuTUV involved in hemin import. Responsible for energy coupling to the transport system.</text>
</comment>
<evidence type="ECO:0000256" key="3">
    <source>
        <dbReference type="ARBA" id="ARBA00022741"/>
    </source>
</evidence>
<dbReference type="CDD" id="cd03214">
    <property type="entry name" value="ABC_Iron-Siderophores_B12_Hemin"/>
    <property type="match status" value="1"/>
</dbReference>
<evidence type="ECO:0000256" key="5">
    <source>
        <dbReference type="ARBA" id="ARBA00022967"/>
    </source>
</evidence>
<dbReference type="GO" id="GO:0005524">
    <property type="term" value="F:ATP binding"/>
    <property type="evidence" value="ECO:0007669"/>
    <property type="project" value="UniProtKB-KW"/>
</dbReference>
<proteinExistence type="inferred from homology"/>
<dbReference type="PANTHER" id="PTHR42794">
    <property type="entry name" value="HEMIN IMPORT ATP-BINDING PROTEIN HMUV"/>
    <property type="match status" value="1"/>
</dbReference>
<dbReference type="SUPFAM" id="SSF52540">
    <property type="entry name" value="P-loop containing nucleoside triphosphate hydrolases"/>
    <property type="match status" value="1"/>
</dbReference>
<comment type="similarity">
    <text evidence="1">Belongs to the ABC transporter superfamily.</text>
</comment>
<dbReference type="SMART" id="SM00382">
    <property type="entry name" value="AAA"/>
    <property type="match status" value="1"/>
</dbReference>
<dbReference type="AlphaFoldDB" id="E3HYN9"/>
<dbReference type="Gene3D" id="3.40.50.300">
    <property type="entry name" value="P-loop containing nucleotide triphosphate hydrolases"/>
    <property type="match status" value="1"/>
</dbReference>
<dbReference type="InterPro" id="IPR017871">
    <property type="entry name" value="ABC_transporter-like_CS"/>
</dbReference>
<evidence type="ECO:0000313" key="9">
    <source>
        <dbReference type="Proteomes" id="UP000001399"/>
    </source>
</evidence>
<name>E3HYN9_RHOVT</name>
<gene>
    <name evidence="8" type="ordered locus">Rvan_0498</name>
</gene>
<dbReference type="Proteomes" id="UP000001399">
    <property type="component" value="Chromosome"/>
</dbReference>
<dbReference type="FunFam" id="3.40.50.300:FF:000134">
    <property type="entry name" value="Iron-enterobactin ABC transporter ATP-binding protein"/>
    <property type="match status" value="1"/>
</dbReference>
<dbReference type="STRING" id="648757.Rvan_0498"/>
<keyword evidence="5" id="KW-1278">Translocase</keyword>
<dbReference type="OrthoDB" id="9805601at2"/>
<evidence type="ECO:0000256" key="6">
    <source>
        <dbReference type="ARBA" id="ARBA00037066"/>
    </source>
</evidence>
<dbReference type="KEGG" id="rva:Rvan_0498"/>
<dbReference type="PROSITE" id="PS50893">
    <property type="entry name" value="ABC_TRANSPORTER_2"/>
    <property type="match status" value="1"/>
</dbReference>
<dbReference type="eggNOG" id="COG1120">
    <property type="taxonomic scope" value="Bacteria"/>
</dbReference>
<keyword evidence="3" id="KW-0547">Nucleotide-binding</keyword>
<dbReference type="RefSeq" id="WP_013418184.1">
    <property type="nucleotide sequence ID" value="NC_014664.1"/>
</dbReference>
<dbReference type="PROSITE" id="PS00211">
    <property type="entry name" value="ABC_TRANSPORTER_1"/>
    <property type="match status" value="1"/>
</dbReference>
<dbReference type="HOGENOM" id="CLU_000604_1_11_5"/>
<accession>E3HYN9</accession>
<evidence type="ECO:0000256" key="1">
    <source>
        <dbReference type="ARBA" id="ARBA00005417"/>
    </source>
</evidence>
<evidence type="ECO:0000256" key="2">
    <source>
        <dbReference type="ARBA" id="ARBA00022448"/>
    </source>
</evidence>
<dbReference type="Pfam" id="PF00005">
    <property type="entry name" value="ABC_tran"/>
    <property type="match status" value="1"/>
</dbReference>
<feature type="domain" description="ABC transporter" evidence="7">
    <location>
        <begin position="7"/>
        <end position="242"/>
    </location>
</feature>
<keyword evidence="2" id="KW-0813">Transport</keyword>
<keyword evidence="9" id="KW-1185">Reference proteome</keyword>
<reference evidence="9" key="1">
    <citation type="journal article" date="2011" name="J. Bacteriol.">
        <title>Genome sequences of eight morphologically diverse alphaproteobacteria.</title>
        <authorList>
            <consortium name="US DOE Joint Genome Institute"/>
            <person name="Brown P.J."/>
            <person name="Kysela D.T."/>
            <person name="Buechlein A."/>
            <person name="Hemmerich C."/>
            <person name="Brun Y.V."/>
        </authorList>
    </citation>
    <scope>NUCLEOTIDE SEQUENCE [LARGE SCALE GENOMIC DNA]</scope>
    <source>
        <strain evidence="9">ATCC 17100 / ATH 3.1.1 / DSM 162 / LMG 4299</strain>
    </source>
</reference>
<sequence length="262" mass="28232">MNSARQLTAEGIVFRRGRRRVLDGATLAFSGGEIVSLLGSNGAGKTTLLRIMLGLVAPDEGSVKLDGVPIAHLRRRELARRIAYVPQGHHAPFPYLVREVVALGRFPTQGFFGRTVSADATAVEAILANLRIAHLADRTYTHLSGGERQLVMIARALAQDASLLVMDEPLSGLDYGHQIELLRSLRDLAAQGFGILMTTHHPDQALMVSTRIATLIDGRIDSDGAPRDVITPETIQRLYGVTLAPDEIHAQGLLASVSPNGK</sequence>
<evidence type="ECO:0000256" key="4">
    <source>
        <dbReference type="ARBA" id="ARBA00022840"/>
    </source>
</evidence>
<organism evidence="8 9">
    <name type="scientific">Rhodomicrobium vannielii (strain ATCC 17100 / DSM 162 / LMG 4299 / NCIMB 10020 / ATH 3.1.1)</name>
    <dbReference type="NCBI Taxonomy" id="648757"/>
    <lineage>
        <taxon>Bacteria</taxon>
        <taxon>Pseudomonadati</taxon>
        <taxon>Pseudomonadota</taxon>
        <taxon>Alphaproteobacteria</taxon>
        <taxon>Hyphomicrobiales</taxon>
        <taxon>Hyphomicrobiaceae</taxon>
        <taxon>Rhodomicrobium</taxon>
    </lineage>
</organism>
<protein>
    <submittedName>
        <fullName evidence="8">ABC transporter related protein</fullName>
    </submittedName>
</protein>
<dbReference type="InterPro" id="IPR027417">
    <property type="entry name" value="P-loop_NTPase"/>
</dbReference>
<dbReference type="PANTHER" id="PTHR42794:SF1">
    <property type="entry name" value="HEMIN IMPORT ATP-BINDING PROTEIN HMUV"/>
    <property type="match status" value="1"/>
</dbReference>
<dbReference type="EMBL" id="CP002292">
    <property type="protein sequence ID" value="ADP69780.1"/>
    <property type="molecule type" value="Genomic_DNA"/>
</dbReference>
<evidence type="ECO:0000313" key="8">
    <source>
        <dbReference type="EMBL" id="ADP69780.1"/>
    </source>
</evidence>
<dbReference type="GO" id="GO:0016887">
    <property type="term" value="F:ATP hydrolysis activity"/>
    <property type="evidence" value="ECO:0007669"/>
    <property type="project" value="InterPro"/>
</dbReference>
<dbReference type="InterPro" id="IPR003593">
    <property type="entry name" value="AAA+_ATPase"/>
</dbReference>
<dbReference type="InterPro" id="IPR003439">
    <property type="entry name" value="ABC_transporter-like_ATP-bd"/>
</dbReference>
<evidence type="ECO:0000259" key="7">
    <source>
        <dbReference type="PROSITE" id="PS50893"/>
    </source>
</evidence>
<keyword evidence="4" id="KW-0067">ATP-binding</keyword>